<proteinExistence type="predicted"/>
<dbReference type="Proteomes" id="UP000095286">
    <property type="component" value="Unplaced"/>
</dbReference>
<name>A0AC35U2H2_9BILA</name>
<organism evidence="1 2">
    <name type="scientific">Rhabditophanes sp. KR3021</name>
    <dbReference type="NCBI Taxonomy" id="114890"/>
    <lineage>
        <taxon>Eukaryota</taxon>
        <taxon>Metazoa</taxon>
        <taxon>Ecdysozoa</taxon>
        <taxon>Nematoda</taxon>
        <taxon>Chromadorea</taxon>
        <taxon>Rhabditida</taxon>
        <taxon>Tylenchina</taxon>
        <taxon>Panagrolaimomorpha</taxon>
        <taxon>Strongyloidoidea</taxon>
        <taxon>Alloionematidae</taxon>
        <taxon>Rhabditophanes</taxon>
    </lineage>
</organism>
<evidence type="ECO:0000313" key="2">
    <source>
        <dbReference type="WBParaSite" id="RSKR_0000695200.1"/>
    </source>
</evidence>
<protein>
    <submittedName>
        <fullName evidence="2">3-hydroxyanthranilate 3,4-dioxygenase</fullName>
    </submittedName>
</protein>
<dbReference type="WBParaSite" id="RSKR_0000695200.1">
    <property type="protein sequence ID" value="RSKR_0000695200.1"/>
    <property type="gene ID" value="RSKR_0000695200"/>
</dbReference>
<reference evidence="2" key="1">
    <citation type="submission" date="2016-11" db="UniProtKB">
        <authorList>
            <consortium name="WormBaseParasite"/>
        </authorList>
    </citation>
    <scope>IDENTIFICATION</scope>
    <source>
        <strain evidence="2">KR3021</strain>
    </source>
</reference>
<evidence type="ECO:0000313" key="1">
    <source>
        <dbReference type="Proteomes" id="UP000095286"/>
    </source>
</evidence>
<sequence length="279" mass="32755">MKEDNKCNNIVDWCAENEKYFVPPVCNKCMFEKQLKVFFVGGPNQRKDFHLEEGEEFFYQLKNKMNLKLIVHGAVQDLEIPEGYMFMLPSKMEHSPQRFENSLGLVVERERKETEFDCVRYFNSNECNEILFERWFHLKDVVKDLPPLINCFMESVEHKTNKIGDQSFLCKEKFKVIKQDIQKPLNLKAFIEGHKSELELGKEVVIYGAPKYKTKVVLFGEGSHLLGKLEKKETLIIMVKGTGYFDNILRKEDDIMIFKPHRECDFFINPEGVAMSIVM</sequence>
<accession>A0AC35U2H2</accession>